<dbReference type="RefSeq" id="WP_047776533.1">
    <property type="nucleotide sequence ID" value="NZ_CP087134.1"/>
</dbReference>
<name>A0ABU4RG29_9FLAO</name>
<comment type="caution">
    <text evidence="1">The sequence shown here is derived from an EMBL/GenBank/DDBJ whole genome shotgun (WGS) entry which is preliminary data.</text>
</comment>
<keyword evidence="2" id="KW-1185">Reference proteome</keyword>
<dbReference type="Proteomes" id="UP001273350">
    <property type="component" value="Unassembled WGS sequence"/>
</dbReference>
<evidence type="ECO:0000313" key="2">
    <source>
        <dbReference type="Proteomes" id="UP001273350"/>
    </source>
</evidence>
<organism evidence="1 2">
    <name type="scientific">Flavobacterium cupriresistens</name>
    <dbReference type="NCBI Taxonomy" id="2893885"/>
    <lineage>
        <taxon>Bacteria</taxon>
        <taxon>Pseudomonadati</taxon>
        <taxon>Bacteroidota</taxon>
        <taxon>Flavobacteriia</taxon>
        <taxon>Flavobacteriales</taxon>
        <taxon>Flavobacteriaceae</taxon>
        <taxon>Flavobacterium</taxon>
    </lineage>
</organism>
<protein>
    <submittedName>
        <fullName evidence="1">Uncharacterized protein</fullName>
    </submittedName>
</protein>
<proteinExistence type="predicted"/>
<dbReference type="EMBL" id="JAWXVI010000005">
    <property type="protein sequence ID" value="MDX6189466.1"/>
    <property type="molecule type" value="Genomic_DNA"/>
</dbReference>
<gene>
    <name evidence="1" type="ORF">SGQ83_08915</name>
</gene>
<accession>A0ABU4RG29</accession>
<reference evidence="1 2" key="1">
    <citation type="submission" date="2023-11" db="EMBL/GenBank/DDBJ databases">
        <title>Unpublished Manusciprt.</title>
        <authorList>
            <person name="Saticioglu I.B."/>
            <person name="Ay H."/>
            <person name="Ajmi N."/>
            <person name="Altun S."/>
            <person name="Duman M."/>
        </authorList>
    </citation>
    <scope>NUCLEOTIDE SEQUENCE [LARGE SCALE GENOMIC DNA]</scope>
    <source>
        <strain evidence="1 2">Fl-318</strain>
    </source>
</reference>
<sequence>MKSDFYTKFILTVIAICLSILTLKSIDFIPKAYGGSLKSEDKKPLLNTNYALVPVNSNGTIDVNIKSSSMLDVNVSKVTTSDELEVNITEVAGSSLLYGAVPVKIKQ</sequence>
<evidence type="ECO:0000313" key="1">
    <source>
        <dbReference type="EMBL" id="MDX6189466.1"/>
    </source>
</evidence>